<comment type="caution">
    <text evidence="1">The sequence shown here is derived from an EMBL/GenBank/DDBJ whole genome shotgun (WGS) entry which is preliminary data.</text>
</comment>
<evidence type="ECO:0000313" key="1">
    <source>
        <dbReference type="EMBL" id="MCJ8238686.1"/>
    </source>
</evidence>
<protein>
    <submittedName>
        <fullName evidence="1">Uncharacterized protein</fullName>
    </submittedName>
</protein>
<dbReference type="RefSeq" id="WP_289393482.1">
    <property type="nucleotide sequence ID" value="NZ_CP128477.1"/>
</dbReference>
<name>A0ABT0CZU1_9HYPH</name>
<sequence>MARPESSSPENCIPYRAFNKRQTVSLPIDPAFIVRQAIHWTRKRPIALSSLPDMIRKDLEKLCAAGDPTGLMVRDWLEGKGPKPVVEEKA</sequence>
<proteinExistence type="predicted"/>
<dbReference type="Proteomes" id="UP001522662">
    <property type="component" value="Unassembled WGS sequence"/>
</dbReference>
<keyword evidence="1" id="KW-0614">Plasmid</keyword>
<geneLocation type="plasmid" evidence="1">
    <name>unnamed</name>
</geneLocation>
<dbReference type="EMBL" id="JALAYX010000002">
    <property type="protein sequence ID" value="MCJ8238686.1"/>
    <property type="molecule type" value="Genomic_DNA"/>
</dbReference>
<evidence type="ECO:0000313" key="2">
    <source>
        <dbReference type="Proteomes" id="UP001522662"/>
    </source>
</evidence>
<organism evidence="1 2">
    <name type="scientific">Peteryoungia algae</name>
    <dbReference type="NCBI Taxonomy" id="2919917"/>
    <lineage>
        <taxon>Bacteria</taxon>
        <taxon>Pseudomonadati</taxon>
        <taxon>Pseudomonadota</taxon>
        <taxon>Alphaproteobacteria</taxon>
        <taxon>Hyphomicrobiales</taxon>
        <taxon>Rhizobiaceae</taxon>
        <taxon>Peteryoungia</taxon>
    </lineage>
</organism>
<reference evidence="1 2" key="1">
    <citation type="submission" date="2022-03" db="EMBL/GenBank/DDBJ databases">
        <title>Rhizobium SSM4.3 sp. nov., isolated from Sediment (Gouqi Island).</title>
        <authorList>
            <person name="Chen G."/>
        </authorList>
    </citation>
    <scope>NUCLEOTIDE SEQUENCE [LARGE SCALE GENOMIC DNA]</scope>
    <source>
        <strain evidence="1 2">SSM4.3</strain>
        <plasmid evidence="1">unnamed</plasmid>
    </source>
</reference>
<keyword evidence="2" id="KW-1185">Reference proteome</keyword>
<accession>A0ABT0CZU1</accession>
<gene>
    <name evidence="1" type="ORF">MKJ03_10120</name>
</gene>